<dbReference type="PANTHER" id="PTHR43767:SF1">
    <property type="entry name" value="NONRIBOSOMAL PEPTIDE SYNTHASE PES1 (EUROFUNG)-RELATED"/>
    <property type="match status" value="1"/>
</dbReference>
<reference evidence="4" key="1">
    <citation type="journal article" date="2019" name="Int. J. Syst. Evol. Microbiol.">
        <title>The Global Catalogue of Microorganisms (GCM) 10K type strain sequencing project: providing services to taxonomists for standard genome sequencing and annotation.</title>
        <authorList>
            <consortium name="The Broad Institute Genomics Platform"/>
            <consortium name="The Broad Institute Genome Sequencing Center for Infectious Disease"/>
            <person name="Wu L."/>
            <person name="Ma J."/>
        </authorList>
    </citation>
    <scope>NUCLEOTIDE SEQUENCE [LARGE SCALE GENOMIC DNA]</scope>
    <source>
        <strain evidence="4">KCTC 42447</strain>
    </source>
</reference>
<dbReference type="RefSeq" id="WP_386366799.1">
    <property type="nucleotide sequence ID" value="NZ_JBHRXZ010000024.1"/>
</dbReference>
<dbReference type="InterPro" id="IPR020845">
    <property type="entry name" value="AMP-binding_CS"/>
</dbReference>
<keyword evidence="4" id="KW-1185">Reference proteome</keyword>
<protein>
    <submittedName>
        <fullName evidence="3">Long-chain fatty acid--CoA ligase</fullName>
    </submittedName>
</protein>
<feature type="domain" description="AMP-binding enzyme C-terminal" evidence="2">
    <location>
        <begin position="463"/>
        <end position="538"/>
    </location>
</feature>
<dbReference type="Proteomes" id="UP001595630">
    <property type="component" value="Unassembled WGS sequence"/>
</dbReference>
<dbReference type="Pfam" id="PF13193">
    <property type="entry name" value="AMP-binding_C"/>
    <property type="match status" value="1"/>
</dbReference>
<dbReference type="InterPro" id="IPR025110">
    <property type="entry name" value="AMP-bd_C"/>
</dbReference>
<dbReference type="NCBIfam" id="NF006181">
    <property type="entry name" value="PRK08314.1"/>
    <property type="match status" value="1"/>
</dbReference>
<dbReference type="SUPFAM" id="SSF56801">
    <property type="entry name" value="Acetyl-CoA synthetase-like"/>
    <property type="match status" value="1"/>
</dbReference>
<comment type="caution">
    <text evidence="3">The sequence shown here is derived from an EMBL/GenBank/DDBJ whole genome shotgun (WGS) entry which is preliminary data.</text>
</comment>
<evidence type="ECO:0000313" key="4">
    <source>
        <dbReference type="Proteomes" id="UP001595630"/>
    </source>
</evidence>
<dbReference type="Gene3D" id="3.30.300.30">
    <property type="match status" value="1"/>
</dbReference>
<dbReference type="PANTHER" id="PTHR43767">
    <property type="entry name" value="LONG-CHAIN-FATTY-ACID--COA LIGASE"/>
    <property type="match status" value="1"/>
</dbReference>
<feature type="domain" description="AMP-dependent synthetase/ligase" evidence="1">
    <location>
        <begin position="29"/>
        <end position="409"/>
    </location>
</feature>
<evidence type="ECO:0000313" key="3">
    <source>
        <dbReference type="EMBL" id="MFC3609339.1"/>
    </source>
</evidence>
<dbReference type="PROSITE" id="PS00455">
    <property type="entry name" value="AMP_BINDING"/>
    <property type="match status" value="1"/>
</dbReference>
<proteinExistence type="predicted"/>
<dbReference type="Gene3D" id="3.40.50.12780">
    <property type="entry name" value="N-terminal domain of ligase-like"/>
    <property type="match status" value="1"/>
</dbReference>
<keyword evidence="3" id="KW-0436">Ligase</keyword>
<sequence>MFTRHYCVWPEHVPRQLSVPETSLFENLANSARRFPDKTAIVYYDTELSYRELLAEVEALAGYLQHAGVQRGERVLLYMQNSPQFVIGYYAILRADAVVVPVNPMNRTEELEHYLIDTGARVSLCAQELVPTLEPLLVAPGRLERLVVTAYAEYLRKPTDLPLPAELDEPFRAPSLSGAIGWRDALEAGHLPGPHRSMPVDLCVLPYSSGTTGAPKGCVHTHRTVMAAVIQRSLWAQTFSDQVVLATLPFFHVTGMQGGLNGPVYTGSTMVIMTRWNREVAGELMQRYRVNIWINIATMAIDYLSAPDADRFDTSSLTYVGGGGAAMPEAVEARLRRLAGLPYIEGYGMSETIGATHANPLHLPKPQCLGVPVCGVDSRIVDPDTLTELGPNEVGEIITHTPSLFEGYWGRPEETAEVFVERDGKRFFRTGDLAYHDEQGYFFMVDRIKRMINASGFKVWPCEVEGLMYRHPAIRECCVIAKPDARRGETVKACIVLNDGQQVAEADIVQWARQEMATYKAPTCVEFMSSLPRSSTGKVLWRKLQEWERERELATTAG</sequence>
<dbReference type="InterPro" id="IPR045851">
    <property type="entry name" value="AMP-bd_C_sf"/>
</dbReference>
<dbReference type="EMBL" id="JBHRXZ010000024">
    <property type="protein sequence ID" value="MFC3609339.1"/>
    <property type="molecule type" value="Genomic_DNA"/>
</dbReference>
<name>A0ABV7T9C6_9GAMM</name>
<organism evidence="3 4">
    <name type="scientific">Stutzerimonas tarimensis</name>
    <dbReference type="NCBI Taxonomy" id="1507735"/>
    <lineage>
        <taxon>Bacteria</taxon>
        <taxon>Pseudomonadati</taxon>
        <taxon>Pseudomonadota</taxon>
        <taxon>Gammaproteobacteria</taxon>
        <taxon>Pseudomonadales</taxon>
        <taxon>Pseudomonadaceae</taxon>
        <taxon>Stutzerimonas</taxon>
    </lineage>
</organism>
<gene>
    <name evidence="3" type="ORF">ACFOMF_16305</name>
</gene>
<accession>A0ABV7T9C6</accession>
<evidence type="ECO:0000259" key="2">
    <source>
        <dbReference type="Pfam" id="PF13193"/>
    </source>
</evidence>
<dbReference type="InterPro" id="IPR000873">
    <property type="entry name" value="AMP-dep_synth/lig_dom"/>
</dbReference>
<evidence type="ECO:0000259" key="1">
    <source>
        <dbReference type="Pfam" id="PF00501"/>
    </source>
</evidence>
<dbReference type="InterPro" id="IPR050237">
    <property type="entry name" value="ATP-dep_AMP-bd_enzyme"/>
</dbReference>
<dbReference type="Pfam" id="PF00501">
    <property type="entry name" value="AMP-binding"/>
    <property type="match status" value="1"/>
</dbReference>
<dbReference type="GO" id="GO:0016874">
    <property type="term" value="F:ligase activity"/>
    <property type="evidence" value="ECO:0007669"/>
    <property type="project" value="UniProtKB-KW"/>
</dbReference>
<dbReference type="InterPro" id="IPR042099">
    <property type="entry name" value="ANL_N_sf"/>
</dbReference>